<dbReference type="PANTHER" id="PTHR34387">
    <property type="entry name" value="SLR1258 PROTEIN"/>
    <property type="match status" value="1"/>
</dbReference>
<dbReference type="InterPro" id="IPR007497">
    <property type="entry name" value="SIMPL/DUF541"/>
</dbReference>
<sequence>MLNTKTAALMLAGAVALAPFSLSAEELRQIHVTGEATTDVAPDQAYITLGVRAQAKEAGAAMEQVSTRMNEVMTSLGESGIDAKDMQTQQISMHPVWSQVKHDGVDGREVTGFEASNLLRVTLHDLDAMGGVLDDVLDAGANEFRGLTFSYSERDAAEDLLRTQAVENAFKKARQLAEASGMALGSVREIRDGGPAGGAPMMAMEMARSSDMPISPGSLSLSHSVSVTFDIKEPSGPN</sequence>
<name>A0A1B1A3W1_9RHOB</name>
<evidence type="ECO:0008006" key="4">
    <source>
        <dbReference type="Google" id="ProtNLM"/>
    </source>
</evidence>
<dbReference type="GO" id="GO:0006974">
    <property type="term" value="P:DNA damage response"/>
    <property type="evidence" value="ECO:0007669"/>
    <property type="project" value="TreeGrafter"/>
</dbReference>
<proteinExistence type="predicted"/>
<accession>A0A1B1A3W1</accession>
<evidence type="ECO:0000256" key="1">
    <source>
        <dbReference type="SAM" id="SignalP"/>
    </source>
</evidence>
<dbReference type="OrthoDB" id="9813144at2"/>
<dbReference type="Gene3D" id="3.30.70.2970">
    <property type="entry name" value="Protein of unknown function (DUF541), domain 2"/>
    <property type="match status" value="1"/>
</dbReference>
<feature type="chain" id="PRO_5008518364" description="SIMPL domain-containing protein" evidence="1">
    <location>
        <begin position="25"/>
        <end position="238"/>
    </location>
</feature>
<dbReference type="KEGG" id="rmb:K529_010470"/>
<dbReference type="Pfam" id="PF04402">
    <property type="entry name" value="SIMPL"/>
    <property type="match status" value="1"/>
</dbReference>
<gene>
    <name evidence="2" type="ORF">K529_010470</name>
</gene>
<evidence type="ECO:0000313" key="2">
    <source>
        <dbReference type="EMBL" id="ANP41188.1"/>
    </source>
</evidence>
<dbReference type="InterPro" id="IPR052022">
    <property type="entry name" value="26kDa_periplasmic_antigen"/>
</dbReference>
<dbReference type="Proteomes" id="UP000013243">
    <property type="component" value="Chromosome"/>
</dbReference>
<reference evidence="2 3" key="1">
    <citation type="journal article" date="2016" name="ISME J.">
        <title>Global occurrence and heterogeneity of the Roseobacter-clade species Ruegeria mobilis.</title>
        <authorList>
            <person name="Sonnenschein E."/>
            <person name="Gram L."/>
        </authorList>
    </citation>
    <scope>NUCLEOTIDE SEQUENCE [LARGE SCALE GENOMIC DNA]</scope>
    <source>
        <strain evidence="2 3">F1926</strain>
    </source>
</reference>
<organism evidence="2 3">
    <name type="scientific">Tritonibacter mobilis F1926</name>
    <dbReference type="NCBI Taxonomy" id="1265309"/>
    <lineage>
        <taxon>Bacteria</taxon>
        <taxon>Pseudomonadati</taxon>
        <taxon>Pseudomonadota</taxon>
        <taxon>Alphaproteobacteria</taxon>
        <taxon>Rhodobacterales</taxon>
        <taxon>Paracoccaceae</taxon>
        <taxon>Tritonibacter</taxon>
    </lineage>
</organism>
<dbReference type="RefSeq" id="WP_005606031.1">
    <property type="nucleotide sequence ID" value="NZ_CP015230.1"/>
</dbReference>
<dbReference type="EMBL" id="CP015230">
    <property type="protein sequence ID" value="ANP41188.1"/>
    <property type="molecule type" value="Genomic_DNA"/>
</dbReference>
<feature type="signal peptide" evidence="1">
    <location>
        <begin position="1"/>
        <end position="24"/>
    </location>
</feature>
<keyword evidence="1" id="KW-0732">Signal</keyword>
<dbReference type="AlphaFoldDB" id="A0A1B1A3W1"/>
<dbReference type="GeneID" id="28250260"/>
<dbReference type="STRING" id="1265309.K529_010470"/>
<dbReference type="Gene3D" id="3.30.110.170">
    <property type="entry name" value="Protein of unknown function (DUF541), domain 1"/>
    <property type="match status" value="1"/>
</dbReference>
<evidence type="ECO:0000313" key="3">
    <source>
        <dbReference type="Proteomes" id="UP000013243"/>
    </source>
</evidence>
<dbReference type="PANTHER" id="PTHR34387:SF1">
    <property type="entry name" value="PERIPLASMIC IMMUNOGENIC PROTEIN"/>
    <property type="match status" value="1"/>
</dbReference>
<protein>
    <recommendedName>
        <fullName evidence="4">SIMPL domain-containing protein</fullName>
    </recommendedName>
</protein>